<evidence type="ECO:0000313" key="18">
    <source>
        <dbReference type="Proteomes" id="UP000230750"/>
    </source>
</evidence>
<evidence type="ECO:0000256" key="13">
    <source>
        <dbReference type="SAM" id="Coils"/>
    </source>
</evidence>
<dbReference type="Gene3D" id="3.40.50.300">
    <property type="entry name" value="P-loop containing nucleotide triphosphate hydrolases"/>
    <property type="match status" value="2"/>
</dbReference>
<keyword evidence="18" id="KW-1185">Reference proteome</keyword>
<dbReference type="Pfam" id="PF12781">
    <property type="entry name" value="AAA_9"/>
    <property type="match status" value="1"/>
</dbReference>
<dbReference type="GO" id="GO:0005524">
    <property type="term" value="F:ATP binding"/>
    <property type="evidence" value="ECO:0007669"/>
    <property type="project" value="UniProtKB-KW"/>
</dbReference>
<evidence type="ECO:0000256" key="2">
    <source>
        <dbReference type="ARBA" id="ARBA00008887"/>
    </source>
</evidence>
<organism evidence="17 18">
    <name type="scientific">Stichopus japonicus</name>
    <name type="common">Sea cucumber</name>
    <dbReference type="NCBI Taxonomy" id="307972"/>
    <lineage>
        <taxon>Eukaryota</taxon>
        <taxon>Metazoa</taxon>
        <taxon>Echinodermata</taxon>
        <taxon>Eleutherozoa</taxon>
        <taxon>Echinozoa</taxon>
        <taxon>Holothuroidea</taxon>
        <taxon>Aspidochirotacea</taxon>
        <taxon>Aspidochirotida</taxon>
        <taxon>Stichopodidae</taxon>
        <taxon>Apostichopus</taxon>
    </lineage>
</organism>
<dbReference type="Proteomes" id="UP000230750">
    <property type="component" value="Unassembled WGS sequence"/>
</dbReference>
<reference evidence="17 18" key="1">
    <citation type="journal article" date="2017" name="PLoS Biol.">
        <title>The sea cucumber genome provides insights into morphological evolution and visceral regeneration.</title>
        <authorList>
            <person name="Zhang X."/>
            <person name="Sun L."/>
            <person name="Yuan J."/>
            <person name="Sun Y."/>
            <person name="Gao Y."/>
            <person name="Zhang L."/>
            <person name="Li S."/>
            <person name="Dai H."/>
            <person name="Hamel J.F."/>
            <person name="Liu C."/>
            <person name="Yu Y."/>
            <person name="Liu S."/>
            <person name="Lin W."/>
            <person name="Guo K."/>
            <person name="Jin S."/>
            <person name="Xu P."/>
            <person name="Storey K.B."/>
            <person name="Huan P."/>
            <person name="Zhang T."/>
            <person name="Zhou Y."/>
            <person name="Zhang J."/>
            <person name="Lin C."/>
            <person name="Li X."/>
            <person name="Xing L."/>
            <person name="Huo D."/>
            <person name="Sun M."/>
            <person name="Wang L."/>
            <person name="Mercier A."/>
            <person name="Li F."/>
            <person name="Yang H."/>
            <person name="Xiang J."/>
        </authorList>
    </citation>
    <scope>NUCLEOTIDE SEQUENCE [LARGE SCALE GENOMIC DNA]</scope>
    <source>
        <strain evidence="17">Shaxun</strain>
        <tissue evidence="17">Muscle</tissue>
    </source>
</reference>
<dbReference type="GO" id="GO:0045505">
    <property type="term" value="F:dynein intermediate chain binding"/>
    <property type="evidence" value="ECO:0007669"/>
    <property type="project" value="InterPro"/>
</dbReference>
<dbReference type="EMBL" id="MRZV01000084">
    <property type="protein sequence ID" value="PIK59401.1"/>
    <property type="molecule type" value="Genomic_DNA"/>
</dbReference>
<dbReference type="AlphaFoldDB" id="A0A2G8LGM3"/>
<evidence type="ECO:0000256" key="4">
    <source>
        <dbReference type="ARBA" id="ARBA00022701"/>
    </source>
</evidence>
<evidence type="ECO:0000256" key="11">
    <source>
        <dbReference type="ARBA" id="ARBA00023212"/>
    </source>
</evidence>
<protein>
    <submittedName>
        <fullName evidence="17">Putative dynein heavy chain 7, axonemal isoform X2</fullName>
    </submittedName>
</protein>
<dbReference type="GO" id="GO:0030286">
    <property type="term" value="C:dynein complex"/>
    <property type="evidence" value="ECO:0007669"/>
    <property type="project" value="UniProtKB-KW"/>
</dbReference>
<feature type="domain" description="Dynein heavy chain coiled coil stalk" evidence="14">
    <location>
        <begin position="272"/>
        <end position="573"/>
    </location>
</feature>
<dbReference type="FunFam" id="3.40.50.300:FF:000223">
    <property type="entry name" value="Dynein heavy chain 3, axonemal"/>
    <property type="match status" value="1"/>
</dbReference>
<dbReference type="PANTHER" id="PTHR22878">
    <property type="entry name" value="DYNEIN HEAVY CHAIN 6, AXONEMAL-LIKE-RELATED"/>
    <property type="match status" value="1"/>
</dbReference>
<feature type="coiled-coil region" evidence="13">
    <location>
        <begin position="260"/>
        <end position="287"/>
    </location>
</feature>
<evidence type="ECO:0000313" key="17">
    <source>
        <dbReference type="EMBL" id="PIK59401.1"/>
    </source>
</evidence>
<gene>
    <name evidence="17" type="ORF">BSL78_03703</name>
</gene>
<evidence type="ECO:0000256" key="1">
    <source>
        <dbReference type="ARBA" id="ARBA00004430"/>
    </source>
</evidence>
<dbReference type="InterPro" id="IPR024743">
    <property type="entry name" value="Dynein_HC_stalk"/>
</dbReference>
<evidence type="ECO:0000256" key="5">
    <source>
        <dbReference type="ARBA" id="ARBA00022741"/>
    </source>
</evidence>
<feature type="coiled-coil region" evidence="13">
    <location>
        <begin position="466"/>
        <end position="521"/>
    </location>
</feature>
<keyword evidence="10" id="KW-0505">Motor protein</keyword>
<evidence type="ECO:0000256" key="9">
    <source>
        <dbReference type="ARBA" id="ARBA00023069"/>
    </source>
</evidence>
<feature type="domain" description="Dynein heavy chain ATP-binding dynein motor region" evidence="16">
    <location>
        <begin position="603"/>
        <end position="745"/>
    </location>
</feature>
<dbReference type="FunFam" id="3.40.50.300:FF:002141">
    <property type="entry name" value="Dynein heavy chain"/>
    <property type="match status" value="1"/>
</dbReference>
<evidence type="ECO:0000256" key="3">
    <source>
        <dbReference type="ARBA" id="ARBA00022490"/>
    </source>
</evidence>
<keyword evidence="12" id="KW-0966">Cell projection</keyword>
<dbReference type="GO" id="GO:0005930">
    <property type="term" value="C:axoneme"/>
    <property type="evidence" value="ECO:0007669"/>
    <property type="project" value="UniProtKB-SubCell"/>
</dbReference>
<dbReference type="GO" id="GO:0007018">
    <property type="term" value="P:microtubule-based movement"/>
    <property type="evidence" value="ECO:0007669"/>
    <property type="project" value="InterPro"/>
</dbReference>
<keyword evidence="9" id="KW-0969">Cilium</keyword>
<evidence type="ECO:0000259" key="14">
    <source>
        <dbReference type="Pfam" id="PF12777"/>
    </source>
</evidence>
<dbReference type="InterPro" id="IPR035706">
    <property type="entry name" value="AAA_9"/>
</dbReference>
<accession>A0A2G8LGM3</accession>
<dbReference type="Pfam" id="PF12780">
    <property type="entry name" value="AAA_8"/>
    <property type="match status" value="2"/>
</dbReference>
<feature type="domain" description="Dynein heavy chain AAA module D4" evidence="15">
    <location>
        <begin position="1"/>
        <end position="169"/>
    </location>
</feature>
<dbReference type="STRING" id="307972.A0A2G8LGM3"/>
<keyword evidence="4" id="KW-0493">Microtubule</keyword>
<evidence type="ECO:0000259" key="16">
    <source>
        <dbReference type="Pfam" id="PF12781"/>
    </source>
</evidence>
<keyword evidence="3" id="KW-0963">Cytoplasm</keyword>
<comment type="similarity">
    <text evidence="2">Belongs to the dynein heavy chain family.</text>
</comment>
<keyword evidence="8 13" id="KW-0175">Coiled coil</keyword>
<dbReference type="InterPro" id="IPR026983">
    <property type="entry name" value="DHC"/>
</dbReference>
<evidence type="ECO:0000256" key="7">
    <source>
        <dbReference type="ARBA" id="ARBA00023017"/>
    </source>
</evidence>
<dbReference type="SUPFAM" id="SSF52540">
    <property type="entry name" value="P-loop containing nucleoside triphosphate hydrolases"/>
    <property type="match status" value="1"/>
</dbReference>
<proteinExistence type="inferred from homology"/>
<evidence type="ECO:0000259" key="15">
    <source>
        <dbReference type="Pfam" id="PF12780"/>
    </source>
</evidence>
<keyword evidence="11" id="KW-0206">Cytoskeleton</keyword>
<evidence type="ECO:0000256" key="8">
    <source>
        <dbReference type="ARBA" id="ARBA00023054"/>
    </source>
</evidence>
<comment type="subcellular location">
    <subcellularLocation>
        <location evidence="1">Cytoplasm</location>
        <location evidence="1">Cytoskeleton</location>
        <location evidence="1">Cilium axoneme</location>
    </subcellularLocation>
</comment>
<dbReference type="GO" id="GO:0005874">
    <property type="term" value="C:microtubule"/>
    <property type="evidence" value="ECO:0007669"/>
    <property type="project" value="UniProtKB-KW"/>
</dbReference>
<keyword evidence="6" id="KW-0067">ATP-binding</keyword>
<evidence type="ECO:0000256" key="6">
    <source>
        <dbReference type="ARBA" id="ARBA00022840"/>
    </source>
</evidence>
<feature type="domain" description="Dynein heavy chain AAA module D4" evidence="15">
    <location>
        <begin position="170"/>
        <end position="239"/>
    </location>
</feature>
<sequence length="749" mass="84391">MNLVMLRFAIEHVSRISRIIKQPRGHALLVGVGGSGRQSLTRLAAHMADYELFQVEISKSYTMVEWREDLKTILRKSTEGEQQGVFLFSDTQIKQESFLEDINNLLNAGEVPNLYPLDEKQEICEKMRTLDRQREKSKQTDGSPLALFNMFIERVREQVHVVLAMSPIGTWPEDALQAVASRFLRTSRWRMKSRTAVSPCVSNSTPPPDSSREILGELDRHNYVTPTSYLELISTFKTLLEKREISLPQQERYEVGLEKLESAASQIVKADEEVANKQAEAAKAIKDECDADLAVALPILNSALAALNTLTPQDITVVKNLKSPPAAVRLVMEAVCILKSFKPDRVPDPSGAGKKIEDYWPPSKRMLGDMKFLQSLMDYDKDNIPPNIIKVIRSKYIQIPTLSPRRSVRPLPLQRVSANGSEPWSRTTILPIHPRKLTPSPVFDFQRVAKVVAPKKKALAAAEGELAVAMGSLEKKRAQLKEVQDKLKKLEDKLEANKKKKLDLENQVDLCSKKLERAEQLIGGLGGEKDRWRKSAAELGELYINLTGDVLISSGLVAYLGAFTSSYRMEQIKEWVNEVSARGLPSSAEFSLINTLGDQVQIRQWNIAGLPTDSFSIENGIIISNARRWPLMIDPQGQANKWIKNMEKANNLHIIKLTDADFVRTLENCIQFGTPVLLENVAEELDPLLEPLLLKQTFKQGGAICIRLGDSTIEYSQDFRFYVTTKLRNPHYLPETSVKVTLLNFYDHP</sequence>
<dbReference type="InterPro" id="IPR027417">
    <property type="entry name" value="P-loop_NTPase"/>
</dbReference>
<evidence type="ECO:0000256" key="12">
    <source>
        <dbReference type="ARBA" id="ARBA00023273"/>
    </source>
</evidence>
<name>A0A2G8LGM3_STIJA</name>
<dbReference type="OrthoDB" id="10266008at2759"/>
<keyword evidence="5" id="KW-0547">Nucleotide-binding</keyword>
<dbReference type="InterPro" id="IPR024317">
    <property type="entry name" value="Dynein_heavy_chain_D4_dom"/>
</dbReference>
<keyword evidence="7" id="KW-0243">Dynein</keyword>
<comment type="caution">
    <text evidence="17">The sequence shown here is derived from an EMBL/GenBank/DDBJ whole genome shotgun (WGS) entry which is preliminary data.</text>
</comment>
<evidence type="ECO:0000256" key="10">
    <source>
        <dbReference type="ARBA" id="ARBA00023175"/>
    </source>
</evidence>
<dbReference type="Pfam" id="PF12777">
    <property type="entry name" value="MT"/>
    <property type="match status" value="1"/>
</dbReference>
<dbReference type="GO" id="GO:0051959">
    <property type="term" value="F:dynein light intermediate chain binding"/>
    <property type="evidence" value="ECO:0007669"/>
    <property type="project" value="InterPro"/>
</dbReference>
<dbReference type="Gene3D" id="1.20.920.20">
    <property type="match status" value="2"/>
</dbReference>
<dbReference type="PANTHER" id="PTHR22878:SF66">
    <property type="entry name" value="DYNEIN AXONEMAL HEAVY CHAIN 7"/>
    <property type="match status" value="1"/>
</dbReference>